<keyword evidence="2" id="KW-1185">Reference proteome</keyword>
<organism evidence="1 2">
    <name type="scientific">Dreissena polymorpha</name>
    <name type="common">Zebra mussel</name>
    <name type="synonym">Mytilus polymorpha</name>
    <dbReference type="NCBI Taxonomy" id="45954"/>
    <lineage>
        <taxon>Eukaryota</taxon>
        <taxon>Metazoa</taxon>
        <taxon>Spiralia</taxon>
        <taxon>Lophotrochozoa</taxon>
        <taxon>Mollusca</taxon>
        <taxon>Bivalvia</taxon>
        <taxon>Autobranchia</taxon>
        <taxon>Heteroconchia</taxon>
        <taxon>Euheterodonta</taxon>
        <taxon>Imparidentia</taxon>
        <taxon>Neoheterodontei</taxon>
        <taxon>Myida</taxon>
        <taxon>Dreissenoidea</taxon>
        <taxon>Dreissenidae</taxon>
        <taxon>Dreissena</taxon>
    </lineage>
</organism>
<gene>
    <name evidence="1" type="ORF">DPMN_126931</name>
</gene>
<accession>A0A9D4JYD7</accession>
<name>A0A9D4JYD7_DREPO</name>
<evidence type="ECO:0000313" key="1">
    <source>
        <dbReference type="EMBL" id="KAH3825067.1"/>
    </source>
</evidence>
<evidence type="ECO:0000313" key="2">
    <source>
        <dbReference type="Proteomes" id="UP000828390"/>
    </source>
</evidence>
<reference evidence="1" key="1">
    <citation type="journal article" date="2019" name="bioRxiv">
        <title>The Genome of the Zebra Mussel, Dreissena polymorpha: A Resource for Invasive Species Research.</title>
        <authorList>
            <person name="McCartney M.A."/>
            <person name="Auch B."/>
            <person name="Kono T."/>
            <person name="Mallez S."/>
            <person name="Zhang Y."/>
            <person name="Obille A."/>
            <person name="Becker A."/>
            <person name="Abrahante J.E."/>
            <person name="Garbe J."/>
            <person name="Badalamenti J.P."/>
            <person name="Herman A."/>
            <person name="Mangelson H."/>
            <person name="Liachko I."/>
            <person name="Sullivan S."/>
            <person name="Sone E.D."/>
            <person name="Koren S."/>
            <person name="Silverstein K.A.T."/>
            <person name="Beckman K.B."/>
            <person name="Gohl D.M."/>
        </authorList>
    </citation>
    <scope>NUCLEOTIDE SEQUENCE</scope>
    <source>
        <strain evidence="1">Duluth1</strain>
        <tissue evidence="1">Whole animal</tissue>
    </source>
</reference>
<dbReference type="AlphaFoldDB" id="A0A9D4JYD7"/>
<comment type="caution">
    <text evidence="1">The sequence shown here is derived from an EMBL/GenBank/DDBJ whole genome shotgun (WGS) entry which is preliminary data.</text>
</comment>
<dbReference type="EMBL" id="JAIWYP010000005">
    <property type="protein sequence ID" value="KAH3825067.1"/>
    <property type="molecule type" value="Genomic_DNA"/>
</dbReference>
<sequence length="103" mass="11444">MFIISDGCISANRTQGIHCQTTGKELSYPKYKAGHHVVKAVKENCTYDYVDELMAELLRMKEEYKSDANARAASGNILFSPPPVFICKQNPEVRGCAEPSFAI</sequence>
<proteinExistence type="predicted"/>
<dbReference type="Proteomes" id="UP000828390">
    <property type="component" value="Unassembled WGS sequence"/>
</dbReference>
<protein>
    <submittedName>
        <fullName evidence="1">Uncharacterized protein</fullName>
    </submittedName>
</protein>
<reference evidence="1" key="2">
    <citation type="submission" date="2020-11" db="EMBL/GenBank/DDBJ databases">
        <authorList>
            <person name="McCartney M.A."/>
            <person name="Auch B."/>
            <person name="Kono T."/>
            <person name="Mallez S."/>
            <person name="Becker A."/>
            <person name="Gohl D.M."/>
            <person name="Silverstein K.A.T."/>
            <person name="Koren S."/>
            <person name="Bechman K.B."/>
            <person name="Herman A."/>
            <person name="Abrahante J.E."/>
            <person name="Garbe J."/>
        </authorList>
    </citation>
    <scope>NUCLEOTIDE SEQUENCE</scope>
    <source>
        <strain evidence="1">Duluth1</strain>
        <tissue evidence="1">Whole animal</tissue>
    </source>
</reference>